<proteinExistence type="predicted"/>
<dbReference type="GeneID" id="16572791"/>
<name>S5ZJ95_9CREN</name>
<sequence length="83" mass="9540">MIQPVALPLRSLEVSWVKDEKALDENSRRMVNETQPCGPVKGKRVDPHVFQEEFSDHYTNKDYDENSILVSDVLQSLELPDPD</sequence>
<dbReference type="Proteomes" id="UP000015543">
    <property type="component" value="Chromosome"/>
</dbReference>
<reference evidence="1 2" key="1">
    <citation type="journal article" date="2013" name="Genome Announc.">
        <title>Complete Genomic Sequence of 'Thermofilum adornatus' Strain 1910bT, a Hyperthermophilic Anaerobic Organotrophic Crenarchaeon.</title>
        <authorList>
            <person name="Dominova I.N."/>
            <person name="Kublanov I.V."/>
            <person name="Podosokorskaya O.A."/>
            <person name="Derbikova K.S."/>
            <person name="Patrushev M.V."/>
            <person name="Toshchakov S.V."/>
        </authorList>
    </citation>
    <scope>NUCLEOTIDE SEQUENCE [LARGE SCALE GENOMIC DNA]</scope>
    <source>
        <strain evidence="2">1910b</strain>
    </source>
</reference>
<dbReference type="AlphaFoldDB" id="S5ZJ95"/>
<dbReference type="HOGENOM" id="CLU_2534856_0_0_2"/>
<accession>S5ZJ95</accession>
<dbReference type="RefSeq" id="WP_020961839.1">
    <property type="nucleotide sequence ID" value="NC_022093.1"/>
</dbReference>
<protein>
    <submittedName>
        <fullName evidence="1">Uncharacterized protein</fullName>
    </submittedName>
</protein>
<dbReference type="KEGG" id="thb:N186_00715"/>
<dbReference type="EMBL" id="CP006646">
    <property type="protein sequence ID" value="AGT34541.1"/>
    <property type="molecule type" value="Genomic_DNA"/>
</dbReference>
<evidence type="ECO:0000313" key="2">
    <source>
        <dbReference type="Proteomes" id="UP000015543"/>
    </source>
</evidence>
<evidence type="ECO:0000313" key="1">
    <source>
        <dbReference type="EMBL" id="AGT34541.1"/>
    </source>
</evidence>
<organism evidence="1 2">
    <name type="scientific">Thermofilum adornatum</name>
    <dbReference type="NCBI Taxonomy" id="1365176"/>
    <lineage>
        <taxon>Archaea</taxon>
        <taxon>Thermoproteota</taxon>
        <taxon>Thermoprotei</taxon>
        <taxon>Thermofilales</taxon>
        <taxon>Thermofilaceae</taxon>
        <taxon>Thermofilum</taxon>
    </lineage>
</organism>
<dbReference type="PATRIC" id="fig|1365176.7.peg.146"/>
<gene>
    <name evidence="1" type="ORF">N186_00715</name>
</gene>
<keyword evidence="2" id="KW-1185">Reference proteome</keyword>